<dbReference type="Pfam" id="PF00083">
    <property type="entry name" value="Sugar_tr"/>
    <property type="match status" value="1"/>
</dbReference>
<proteinExistence type="inferred from homology"/>
<keyword evidence="3" id="KW-1003">Cell membrane</keyword>
<organism evidence="12">
    <name type="scientific">Anthurium amnicola</name>
    <dbReference type="NCBI Taxonomy" id="1678845"/>
    <lineage>
        <taxon>Eukaryota</taxon>
        <taxon>Viridiplantae</taxon>
        <taxon>Streptophyta</taxon>
        <taxon>Embryophyta</taxon>
        <taxon>Tracheophyta</taxon>
        <taxon>Spermatophyta</taxon>
        <taxon>Magnoliopsida</taxon>
        <taxon>Liliopsida</taxon>
        <taxon>Araceae</taxon>
        <taxon>Pothoideae</taxon>
        <taxon>Potheae</taxon>
        <taxon>Anthurium</taxon>
    </lineage>
</organism>
<feature type="transmembrane region" description="Helical" evidence="10">
    <location>
        <begin position="387"/>
        <end position="412"/>
    </location>
</feature>
<evidence type="ECO:0000256" key="8">
    <source>
        <dbReference type="RuleBase" id="RU003346"/>
    </source>
</evidence>
<evidence type="ECO:0000256" key="2">
    <source>
        <dbReference type="ARBA" id="ARBA00022448"/>
    </source>
</evidence>
<evidence type="ECO:0000313" key="12">
    <source>
        <dbReference type="EMBL" id="JAT40198.1"/>
    </source>
</evidence>
<dbReference type="PROSITE" id="PS00216">
    <property type="entry name" value="SUGAR_TRANSPORT_1"/>
    <property type="match status" value="2"/>
</dbReference>
<dbReference type="InterPro" id="IPR005828">
    <property type="entry name" value="MFS_sugar_transport-like"/>
</dbReference>
<feature type="compositionally biased region" description="Gly residues" evidence="9">
    <location>
        <begin position="24"/>
        <end position="33"/>
    </location>
</feature>
<feature type="transmembrane region" description="Helical" evidence="10">
    <location>
        <begin position="154"/>
        <end position="171"/>
    </location>
</feature>
<dbReference type="SUPFAM" id="SSF103473">
    <property type="entry name" value="MFS general substrate transporter"/>
    <property type="match status" value="1"/>
</dbReference>
<evidence type="ECO:0000256" key="4">
    <source>
        <dbReference type="ARBA" id="ARBA00022597"/>
    </source>
</evidence>
<dbReference type="PROSITE" id="PS00217">
    <property type="entry name" value="SUGAR_TRANSPORT_2"/>
    <property type="match status" value="1"/>
</dbReference>
<keyword evidence="5 10" id="KW-0812">Transmembrane</keyword>
<evidence type="ECO:0000256" key="1">
    <source>
        <dbReference type="ARBA" id="ARBA00004651"/>
    </source>
</evidence>
<dbReference type="InterPro" id="IPR036259">
    <property type="entry name" value="MFS_trans_sf"/>
</dbReference>
<comment type="similarity">
    <text evidence="8">Belongs to the major facilitator superfamily. Sugar transporter (TC 2.A.1.1) family.</text>
</comment>
<dbReference type="PROSITE" id="PS50850">
    <property type="entry name" value="MFS"/>
    <property type="match status" value="1"/>
</dbReference>
<dbReference type="Gene3D" id="1.20.1250.20">
    <property type="entry name" value="MFS general substrate transporter like domains"/>
    <property type="match status" value="1"/>
</dbReference>
<sequence>MRWNFSSSVHKRMSSKELTNVVGSHGGSGGGNGSSDRFLNGTGQETASPSWKLPLPHVFVATISSFIFGYHIGVVNEPLESISLDLGFGGNTMAEGLVVSMCTGGAFVGCMFSGWVADGIGRRRAFQMSSLPMIIGASMSATTTNLPGMLLGRFLVGIGMGLGPPVASLYITEVSPASVRGTYGSFIQIATCLGLIGAFFIGIPVKQIMGWWRVCFWVSAIPPALLAFFMEFCAESPHWLYKRGRMAEVESEFERLLGRAHVELAMRELSRSGGDDAESVRFSELIYGRHFRVVFIGATLFALQQFSGINAVFYFSSAVFKNAGVPSGLANMCVGFANLTGSIIAMLLMDKLGRKVLLLGSFSGMAIAMVLQATASSFHGSHPWNLYISVFGMLMFVLAFALGAGPVPGLLLPEIFPNRIRAKAMAVCMCVHWVVNFFVGLLFLRLLEQLGPHFLYSMFASACLIATVFVKRNVVETKGKSLQEIEISLLPQE</sequence>
<accession>A0A1D1XCM8</accession>
<feature type="domain" description="Major facilitator superfamily (MFS) profile" evidence="11">
    <location>
        <begin position="57"/>
        <end position="478"/>
    </location>
</feature>
<protein>
    <submittedName>
        <fullName evidence="12">Putative plastidic glucose transporter 3</fullName>
    </submittedName>
</protein>
<evidence type="ECO:0000256" key="9">
    <source>
        <dbReference type="SAM" id="MobiDB-lite"/>
    </source>
</evidence>
<dbReference type="PANTHER" id="PTHR23503">
    <property type="entry name" value="SOLUTE CARRIER FAMILY 2"/>
    <property type="match status" value="1"/>
</dbReference>
<dbReference type="EMBL" id="GDJX01012882">
    <property type="protein sequence ID" value="JAT55054.1"/>
    <property type="molecule type" value="Transcribed_RNA"/>
</dbReference>
<dbReference type="EMBL" id="GDJX01027738">
    <property type="protein sequence ID" value="JAT40198.1"/>
    <property type="molecule type" value="Transcribed_RNA"/>
</dbReference>
<keyword evidence="6 10" id="KW-1133">Transmembrane helix</keyword>
<feature type="transmembrane region" description="Helical" evidence="10">
    <location>
        <begin position="293"/>
        <end position="316"/>
    </location>
</feature>
<feature type="transmembrane region" description="Helical" evidence="10">
    <location>
        <begin position="328"/>
        <end position="349"/>
    </location>
</feature>
<evidence type="ECO:0000256" key="6">
    <source>
        <dbReference type="ARBA" id="ARBA00022989"/>
    </source>
</evidence>
<keyword evidence="2 8" id="KW-0813">Transport</keyword>
<evidence type="ECO:0000259" key="11">
    <source>
        <dbReference type="PROSITE" id="PS50850"/>
    </source>
</evidence>
<dbReference type="FunFam" id="1.20.1250.20:FF:000218">
    <property type="entry name" value="facilitated trehalose transporter Tret1"/>
    <property type="match status" value="1"/>
</dbReference>
<feature type="transmembrane region" description="Helical" evidence="10">
    <location>
        <begin position="58"/>
        <end position="76"/>
    </location>
</feature>
<dbReference type="GO" id="GO:0005886">
    <property type="term" value="C:plasma membrane"/>
    <property type="evidence" value="ECO:0007669"/>
    <property type="project" value="UniProtKB-SubCell"/>
</dbReference>
<keyword evidence="4 12" id="KW-0762">Sugar transport</keyword>
<evidence type="ECO:0000256" key="7">
    <source>
        <dbReference type="ARBA" id="ARBA00023136"/>
    </source>
</evidence>
<comment type="subcellular location">
    <subcellularLocation>
        <location evidence="1">Cell membrane</location>
        <topology evidence="1">Multi-pass membrane protein</topology>
    </subcellularLocation>
</comment>
<feature type="transmembrane region" description="Helical" evidence="10">
    <location>
        <begin position="96"/>
        <end position="117"/>
    </location>
</feature>
<feature type="transmembrane region" description="Helical" evidence="10">
    <location>
        <begin position="453"/>
        <end position="470"/>
    </location>
</feature>
<evidence type="ECO:0000256" key="3">
    <source>
        <dbReference type="ARBA" id="ARBA00022475"/>
    </source>
</evidence>
<dbReference type="InterPro" id="IPR003663">
    <property type="entry name" value="Sugar/inositol_transpt"/>
</dbReference>
<dbReference type="InterPro" id="IPR020846">
    <property type="entry name" value="MFS_dom"/>
</dbReference>
<evidence type="ECO:0000256" key="10">
    <source>
        <dbReference type="SAM" id="Phobius"/>
    </source>
</evidence>
<name>A0A1D1XCM8_9ARAE</name>
<reference evidence="12" key="1">
    <citation type="submission" date="2015-07" db="EMBL/GenBank/DDBJ databases">
        <title>Transcriptome Assembly of Anthurium amnicola.</title>
        <authorList>
            <person name="Suzuki J."/>
        </authorList>
    </citation>
    <scope>NUCLEOTIDE SEQUENCE</scope>
</reference>
<dbReference type="InterPro" id="IPR045263">
    <property type="entry name" value="GLUT"/>
</dbReference>
<dbReference type="GO" id="GO:0015149">
    <property type="term" value="F:hexose transmembrane transporter activity"/>
    <property type="evidence" value="ECO:0007669"/>
    <property type="project" value="TreeGrafter"/>
</dbReference>
<gene>
    <name evidence="12" type="primary">At1g79820_1</name>
    <name evidence="13" type="synonym">At1g79820_3</name>
    <name evidence="12" type="ORF">g.61825</name>
    <name evidence="13" type="ORF">g.61828</name>
</gene>
<evidence type="ECO:0000313" key="13">
    <source>
        <dbReference type="EMBL" id="JAT55054.1"/>
    </source>
</evidence>
<feature type="transmembrane region" description="Helical" evidence="10">
    <location>
        <begin position="424"/>
        <end position="447"/>
    </location>
</feature>
<dbReference type="InterPro" id="IPR005829">
    <property type="entry name" value="Sugar_transporter_CS"/>
</dbReference>
<feature type="transmembrane region" description="Helical" evidence="10">
    <location>
        <begin position="356"/>
        <end position="375"/>
    </location>
</feature>
<dbReference type="NCBIfam" id="TIGR00879">
    <property type="entry name" value="SP"/>
    <property type="match status" value="1"/>
</dbReference>
<dbReference type="CDD" id="cd17315">
    <property type="entry name" value="MFS_GLUT_like"/>
    <property type="match status" value="1"/>
</dbReference>
<feature type="region of interest" description="Disordered" evidence="9">
    <location>
        <begin position="20"/>
        <end position="43"/>
    </location>
</feature>
<keyword evidence="7 10" id="KW-0472">Membrane</keyword>
<dbReference type="PANTHER" id="PTHR23503:SF8">
    <property type="entry name" value="FACILITATED GLUCOSE TRANSPORTER PROTEIN 1"/>
    <property type="match status" value="1"/>
</dbReference>
<dbReference type="PRINTS" id="PR00171">
    <property type="entry name" value="SUGRTRNSPORT"/>
</dbReference>
<dbReference type="AlphaFoldDB" id="A0A1D1XCM8"/>
<feature type="transmembrane region" description="Helical" evidence="10">
    <location>
        <begin position="183"/>
        <end position="205"/>
    </location>
</feature>
<evidence type="ECO:0000256" key="5">
    <source>
        <dbReference type="ARBA" id="ARBA00022692"/>
    </source>
</evidence>